<dbReference type="SUPFAM" id="SSF82199">
    <property type="entry name" value="SET domain"/>
    <property type="match status" value="1"/>
</dbReference>
<feature type="domain" description="SET" evidence="1">
    <location>
        <begin position="2"/>
        <end position="160"/>
    </location>
</feature>
<reference evidence="2" key="1">
    <citation type="journal article" date="2020" name="Stud. Mycol.">
        <title>101 Dothideomycetes genomes: a test case for predicting lifestyles and emergence of pathogens.</title>
        <authorList>
            <person name="Haridas S."/>
            <person name="Albert R."/>
            <person name="Binder M."/>
            <person name="Bloem J."/>
            <person name="Labutti K."/>
            <person name="Salamov A."/>
            <person name="Andreopoulos B."/>
            <person name="Baker S."/>
            <person name="Barry K."/>
            <person name="Bills G."/>
            <person name="Bluhm B."/>
            <person name="Cannon C."/>
            <person name="Castanera R."/>
            <person name="Culley D."/>
            <person name="Daum C."/>
            <person name="Ezra D."/>
            <person name="Gonzalez J."/>
            <person name="Henrissat B."/>
            <person name="Kuo A."/>
            <person name="Liang C."/>
            <person name="Lipzen A."/>
            <person name="Lutzoni F."/>
            <person name="Magnuson J."/>
            <person name="Mondo S."/>
            <person name="Nolan M."/>
            <person name="Ohm R."/>
            <person name="Pangilinan J."/>
            <person name="Park H.-J."/>
            <person name="Ramirez L."/>
            <person name="Alfaro M."/>
            <person name="Sun H."/>
            <person name="Tritt A."/>
            <person name="Yoshinaga Y."/>
            <person name="Zwiers L.-H."/>
            <person name="Turgeon B."/>
            <person name="Goodwin S."/>
            <person name="Spatafora J."/>
            <person name="Crous P."/>
            <person name="Grigoriev I."/>
        </authorList>
    </citation>
    <scope>NUCLEOTIDE SEQUENCE</scope>
    <source>
        <strain evidence="2">CBS 130266</strain>
    </source>
</reference>
<gene>
    <name evidence="2" type="ORF">EJ08DRAFT_127473</name>
</gene>
<dbReference type="PANTHER" id="PTHR47332">
    <property type="entry name" value="SET DOMAIN-CONTAINING PROTEIN 5"/>
    <property type="match status" value="1"/>
</dbReference>
<dbReference type="AlphaFoldDB" id="A0A9P4U160"/>
<dbReference type="InterPro" id="IPR046341">
    <property type="entry name" value="SET_dom_sf"/>
</dbReference>
<dbReference type="Proteomes" id="UP000800235">
    <property type="component" value="Unassembled WGS sequence"/>
</dbReference>
<dbReference type="CDD" id="cd20071">
    <property type="entry name" value="SET_SMYD"/>
    <property type="match status" value="1"/>
</dbReference>
<evidence type="ECO:0000259" key="1">
    <source>
        <dbReference type="PROSITE" id="PS50280"/>
    </source>
</evidence>
<dbReference type="SMART" id="SM00317">
    <property type="entry name" value="SET"/>
    <property type="match status" value="1"/>
</dbReference>
<dbReference type="PROSITE" id="PS50280">
    <property type="entry name" value="SET"/>
    <property type="match status" value="1"/>
</dbReference>
<dbReference type="OrthoDB" id="265717at2759"/>
<organism evidence="2 3">
    <name type="scientific">Tothia fuscella</name>
    <dbReference type="NCBI Taxonomy" id="1048955"/>
    <lineage>
        <taxon>Eukaryota</taxon>
        <taxon>Fungi</taxon>
        <taxon>Dikarya</taxon>
        <taxon>Ascomycota</taxon>
        <taxon>Pezizomycotina</taxon>
        <taxon>Dothideomycetes</taxon>
        <taxon>Pleosporomycetidae</taxon>
        <taxon>Venturiales</taxon>
        <taxon>Cylindrosympodiaceae</taxon>
        <taxon>Tothia</taxon>
    </lineage>
</organism>
<sequence>MPRYTVNAIPGRGNGLVANQVIDPGTKIIVEEPLIEIDIGVAWSALDSFNFFTQQQNVLDNAVNGLTPAKRGYFRALSHDSNNNTNISSLQRNSFSEESEVDVPGTTDKDTTLRVYRYISLINHSCIPNAMYVWELPRARGVIRAVKRIETGQEIFLAYHLADWWDGTSRRASLNTEYDFVCTCPACPVPARVYRNQDARRWCTASRVRRTHMGTLLTRHHPKNATESQATVMRWITASERCEPHVLMGEAECYLLDMEKEGIRDQRYVEA</sequence>
<dbReference type="EMBL" id="MU007025">
    <property type="protein sequence ID" value="KAF2432668.1"/>
    <property type="molecule type" value="Genomic_DNA"/>
</dbReference>
<dbReference type="InterPro" id="IPR053185">
    <property type="entry name" value="SET_domain_protein"/>
</dbReference>
<dbReference type="Gene3D" id="2.170.270.10">
    <property type="entry name" value="SET domain"/>
    <property type="match status" value="1"/>
</dbReference>
<evidence type="ECO:0000313" key="3">
    <source>
        <dbReference type="Proteomes" id="UP000800235"/>
    </source>
</evidence>
<name>A0A9P4U160_9PEZI</name>
<protein>
    <submittedName>
        <fullName evidence="2">SET domain-containing protein</fullName>
    </submittedName>
</protein>
<dbReference type="InterPro" id="IPR001214">
    <property type="entry name" value="SET_dom"/>
</dbReference>
<accession>A0A9P4U160</accession>
<dbReference type="Pfam" id="PF00856">
    <property type="entry name" value="SET"/>
    <property type="match status" value="1"/>
</dbReference>
<proteinExistence type="predicted"/>
<evidence type="ECO:0000313" key="2">
    <source>
        <dbReference type="EMBL" id="KAF2432668.1"/>
    </source>
</evidence>
<comment type="caution">
    <text evidence="2">The sequence shown here is derived from an EMBL/GenBank/DDBJ whole genome shotgun (WGS) entry which is preliminary data.</text>
</comment>
<dbReference type="PANTHER" id="PTHR47332:SF4">
    <property type="entry name" value="SET DOMAIN-CONTAINING PROTEIN 5"/>
    <property type="match status" value="1"/>
</dbReference>
<keyword evidence="3" id="KW-1185">Reference proteome</keyword>